<gene>
    <name evidence="1" type="ORF">BLNAU_20871</name>
</gene>
<dbReference type="SUPFAM" id="SSF51126">
    <property type="entry name" value="Pectin lyase-like"/>
    <property type="match status" value="1"/>
</dbReference>
<keyword evidence="2" id="KW-1185">Reference proteome</keyword>
<sequence length="1217" mass="127003">MHASDSSVHLSGTAIEVNSTAHLIFSWNSEIVLEKLILRRSSEVTILPLLVDNQHSSGTVSLVSTVLEDGHHSDTSPIVANRQTESVLVQSCSFGNITSNSPAMHPHLATATGTTRLLNTKTEHVDGVFYGTVTNDINLGGSFLFSNNTFLNTTHSNADYTCPDEGCTTSYRTGSSDITIQNSLFSGCRQEDQSNSFGGAIFCRPPTPGQCTIQNCQFQSCFCVGNGGTIYTENTATYVHHNSFTGCQAGGFGGAFCSQPFQEELQFYENTCTSCKADGKDSNCHTNNARSSQIVNNNTFTTFDSCNRCDCLIIVLGTTHVSNNLIQNHQTSLVPDYTASILLFIYAVTSTTIYANKFEWTHDLHQPTFWGHTPDVGVWMFGSFTTPLPLIDSTGCFLPPSAKNSVSSTKDDNTNLIFLAPIDFENVHQKLTAPADSTSPFFSCSVSRNVLIRRLAIDMSSTPISFVEVSSGEIVLIEVDFTVSTTALTKDFMKVTSATLKLHTVSLSSLTLTVASVINMEGASTLSVSESSFKTISQTGCGGGAFLRTSGDSDQIVSITSSSFESMSSSGDGGVIVAQLGAGSKLTVASTTFKLCSSSGKGGALSIVLSSTGSFALEAGTSFESCSATGSGSAVFVETPSQAAAITETSMAFLSPFPLTPTATLVDKHRGWNTGNKSDSVPLVLFLAEVGSTGYVNSSGTDGELCGFSVYPCSSLSTVQTRLAANGSKTEGKLNPITLELQTALDQSTLFSCGGHKATITGNTITLSKTGLFTTSSTDSVLALSSLTILFASMQTQQAISVSFGKIVVSDCTVGNGETDIPVSFGSVCGGSLELSGTNTMKLVSPSSPLFEVTSGSLKIESGTTLTHSATERSASLFVLSGGSTVITSLAVPSLALDSASSVFSVTKTAALSLSSMSFDSISNGGSGSVIHSTTTGTLSLSSVSFTSSNCDSSGKGRSVFISRPSFSSGDVVMKSVSIITAGTTGSHEVYLEGENAGAVVTNDWASLIGTNDVSLTKSKLEQVFGSDSTNATNIGPFGYHLYGHTCGALFVSEGFWDHGKCGQERLPCSSLDFSWSLLTDVKTTLTLSSEITLSTALSPPTTGAWISSSSSSPQSLIFGSDGQFVVAVGSLTLSSIGVTHPSSLTHPLFVVKGSTLSLSDSVSITNPSSATHSASLFSIEDGTLTLSGTVLDFTVRFSSSSALLTQTGGTLKLADL</sequence>
<evidence type="ECO:0000313" key="1">
    <source>
        <dbReference type="EMBL" id="KAK2944202.1"/>
    </source>
</evidence>
<proteinExistence type="predicted"/>
<reference evidence="1 2" key="1">
    <citation type="journal article" date="2022" name="bioRxiv">
        <title>Genomics of Preaxostyla Flagellates Illuminates Evolutionary Transitions and the Path Towards Mitochondrial Loss.</title>
        <authorList>
            <person name="Novak L.V.F."/>
            <person name="Treitli S.C."/>
            <person name="Pyrih J."/>
            <person name="Halakuc P."/>
            <person name="Pipaliya S.V."/>
            <person name="Vacek V."/>
            <person name="Brzon O."/>
            <person name="Soukal P."/>
            <person name="Eme L."/>
            <person name="Dacks J.B."/>
            <person name="Karnkowska A."/>
            <person name="Elias M."/>
            <person name="Hampl V."/>
        </authorList>
    </citation>
    <scope>NUCLEOTIDE SEQUENCE [LARGE SCALE GENOMIC DNA]</scope>
    <source>
        <strain evidence="1">NAU3</strain>
        <tissue evidence="1">Gut</tissue>
    </source>
</reference>
<dbReference type="InterPro" id="IPR011050">
    <property type="entry name" value="Pectin_lyase_fold/virulence"/>
</dbReference>
<evidence type="ECO:0000313" key="2">
    <source>
        <dbReference type="Proteomes" id="UP001281761"/>
    </source>
</evidence>
<dbReference type="Proteomes" id="UP001281761">
    <property type="component" value="Unassembled WGS sequence"/>
</dbReference>
<comment type="caution">
    <text evidence="1">The sequence shown here is derived from an EMBL/GenBank/DDBJ whole genome shotgun (WGS) entry which is preliminary data.</text>
</comment>
<protein>
    <submittedName>
        <fullName evidence="1">Uncharacterized protein</fullName>
    </submittedName>
</protein>
<organism evidence="1 2">
    <name type="scientific">Blattamonas nauphoetae</name>
    <dbReference type="NCBI Taxonomy" id="2049346"/>
    <lineage>
        <taxon>Eukaryota</taxon>
        <taxon>Metamonada</taxon>
        <taxon>Preaxostyla</taxon>
        <taxon>Oxymonadida</taxon>
        <taxon>Blattamonas</taxon>
    </lineage>
</organism>
<name>A0ABQ9WZP8_9EUKA</name>
<accession>A0ABQ9WZP8</accession>
<dbReference type="EMBL" id="JARBJD010000309">
    <property type="protein sequence ID" value="KAK2944202.1"/>
    <property type="molecule type" value="Genomic_DNA"/>
</dbReference>